<dbReference type="SUPFAM" id="SSF53850">
    <property type="entry name" value="Periplasmic binding protein-like II"/>
    <property type="match status" value="1"/>
</dbReference>
<accession>A0A7G6YAP8</accession>
<dbReference type="RefSeq" id="WP_185275031.1">
    <property type="nucleotide sequence ID" value="NZ_CP043641.1"/>
</dbReference>
<name>A0A7G6YAP8_9MICO</name>
<dbReference type="InterPro" id="IPR006059">
    <property type="entry name" value="SBP"/>
</dbReference>
<proteinExistence type="predicted"/>
<reference evidence="2" key="1">
    <citation type="submission" date="2019-09" db="EMBL/GenBank/DDBJ databases">
        <title>Antimicrobial potential of Antarctic Bacteria.</title>
        <authorList>
            <person name="Benaud N."/>
            <person name="Edwards R.J."/>
            <person name="Ferrari B.C."/>
        </authorList>
    </citation>
    <scope>NUCLEOTIDE SEQUENCE [LARGE SCALE GENOMIC DNA]</scope>
    <source>
        <strain evidence="2">INR9</strain>
    </source>
</reference>
<evidence type="ECO:0000313" key="2">
    <source>
        <dbReference type="Proteomes" id="UP000515511"/>
    </source>
</evidence>
<dbReference type="PROSITE" id="PS51257">
    <property type="entry name" value="PROKAR_LIPOPROTEIN"/>
    <property type="match status" value="1"/>
</dbReference>
<protein>
    <submittedName>
        <fullName evidence="1">Extracellular solute-binding protein</fullName>
    </submittedName>
</protein>
<dbReference type="EMBL" id="CP043641">
    <property type="protein sequence ID" value="QNE35563.1"/>
    <property type="molecule type" value="Genomic_DNA"/>
</dbReference>
<dbReference type="Proteomes" id="UP000515511">
    <property type="component" value="Chromosome"/>
</dbReference>
<dbReference type="PROSITE" id="PS51318">
    <property type="entry name" value="TAT"/>
    <property type="match status" value="1"/>
</dbReference>
<dbReference type="InterPro" id="IPR050490">
    <property type="entry name" value="Bact_solute-bd_prot1"/>
</dbReference>
<evidence type="ECO:0000313" key="1">
    <source>
        <dbReference type="EMBL" id="QNE35563.1"/>
    </source>
</evidence>
<dbReference type="Gene3D" id="3.40.190.10">
    <property type="entry name" value="Periplasmic binding protein-like II"/>
    <property type="match status" value="1"/>
</dbReference>
<dbReference type="InterPro" id="IPR006311">
    <property type="entry name" value="TAT_signal"/>
</dbReference>
<dbReference type="Pfam" id="PF01547">
    <property type="entry name" value="SBP_bac_1"/>
    <property type="match status" value="1"/>
</dbReference>
<dbReference type="PANTHER" id="PTHR43649:SF16">
    <property type="entry name" value="SUGAR-BINDING LIPOPROTEIN"/>
    <property type="match status" value="1"/>
</dbReference>
<organism evidence="1 2">
    <name type="scientific">Leifsonia shinshuensis</name>
    <dbReference type="NCBI Taxonomy" id="150026"/>
    <lineage>
        <taxon>Bacteria</taxon>
        <taxon>Bacillati</taxon>
        <taxon>Actinomycetota</taxon>
        <taxon>Actinomycetes</taxon>
        <taxon>Micrococcales</taxon>
        <taxon>Microbacteriaceae</taxon>
        <taxon>Leifsonia</taxon>
    </lineage>
</organism>
<sequence length="454" mass="47624">MMKPSRKAVIAAASGAAVLAALVGCSSSPGSDAGSGKVTISIGDRPAASDADNRAYYDKQVKAFEKANPNITLKPTETVWDATTFQALVAGGNLPDTLNVPFTEPQGLIARKQVADLTDALKQTKLGGQLNPTVLKVAQDSSGHTYGVPTAAYSVGLIYNRDLFTKAGLDPDKPPATWDEVRADAKQIAQKTGAVGYAQLSTKGQGGWMFTTQTYAFGGTIENAAGTKVTFNDTPSKDALQALHDMRWTDQSMGTTTLYDLDSMAQGFAAGKIGMFMSAPDQYSASVVTNGMDPKNLGVGGLPQNGGDHGTLSGGSVEVVNPNATEDQKVAALKWIEFFYLAKYQDQTAAVAQAKAQAADKQPVGVPGLPVMGADQQAKFNGWIKPYVNVPVSNFDPYVKVAADQKIIPEPPAQAQEVYAALDPVVQAVLSDQNADISSLLSQAASTVQAKLGR</sequence>
<dbReference type="AlphaFoldDB" id="A0A7G6YAP8"/>
<dbReference type="KEGG" id="lse:F1C12_10760"/>
<gene>
    <name evidence="1" type="ORF">F1C12_10760</name>
</gene>
<dbReference type="PANTHER" id="PTHR43649">
    <property type="entry name" value="ARABINOSE-BINDING PROTEIN-RELATED"/>
    <property type="match status" value="1"/>
</dbReference>